<dbReference type="PRINTS" id="PR00368">
    <property type="entry name" value="FADPNR"/>
</dbReference>
<feature type="binding site" evidence="14">
    <location>
        <position position="123"/>
    </location>
    <ligand>
        <name>FAD</name>
        <dbReference type="ChEBI" id="CHEBI:57692"/>
    </ligand>
</feature>
<evidence type="ECO:0000256" key="11">
    <source>
        <dbReference type="ARBA" id="ARBA00023284"/>
    </source>
</evidence>
<feature type="binding site" evidence="14">
    <location>
        <position position="211"/>
    </location>
    <ligand>
        <name>NAD(+)</name>
        <dbReference type="ChEBI" id="CHEBI:57540"/>
    </ligand>
</feature>
<dbReference type="PROSITE" id="PS00076">
    <property type="entry name" value="PYRIDINE_REDOX_1"/>
    <property type="match status" value="1"/>
</dbReference>
<dbReference type="EC" id="1.8.1.4" evidence="3 16"/>
<keyword evidence="5" id="KW-0963">Cytoplasm</keyword>
<proteinExistence type="inferred from homology"/>
<feature type="binding site" evidence="14">
    <location>
        <position position="60"/>
    </location>
    <ligand>
        <name>FAD</name>
        <dbReference type="ChEBI" id="CHEBI:57692"/>
    </ligand>
</feature>
<evidence type="ECO:0000259" key="17">
    <source>
        <dbReference type="Pfam" id="PF02852"/>
    </source>
</evidence>
<gene>
    <name evidence="19" type="ORF">CLV29_0321</name>
</gene>
<keyword evidence="11 16" id="KW-0676">Redox-active center</keyword>
<dbReference type="GO" id="GO:0050660">
    <property type="term" value="F:flavin adenine dinucleotide binding"/>
    <property type="evidence" value="ECO:0007669"/>
    <property type="project" value="InterPro"/>
</dbReference>
<keyword evidence="20" id="KW-1185">Reference proteome</keyword>
<evidence type="ECO:0000256" key="10">
    <source>
        <dbReference type="ARBA" id="ARBA00023157"/>
    </source>
</evidence>
<evidence type="ECO:0000256" key="9">
    <source>
        <dbReference type="ARBA" id="ARBA00023027"/>
    </source>
</evidence>
<evidence type="ECO:0000256" key="15">
    <source>
        <dbReference type="PIRSR" id="PIRSR000350-4"/>
    </source>
</evidence>
<evidence type="ECO:0000256" key="1">
    <source>
        <dbReference type="ARBA" id="ARBA00004496"/>
    </source>
</evidence>
<dbReference type="InterPro" id="IPR012999">
    <property type="entry name" value="Pyr_OxRdtase_I_AS"/>
</dbReference>
<evidence type="ECO:0000256" key="13">
    <source>
        <dbReference type="PIRSR" id="PIRSR000350-2"/>
    </source>
</evidence>
<evidence type="ECO:0000313" key="19">
    <source>
        <dbReference type="EMBL" id="TDT32734.1"/>
    </source>
</evidence>
<feature type="binding site" evidence="14">
    <location>
        <position position="315"/>
    </location>
    <ligand>
        <name>FAD</name>
        <dbReference type="ChEBI" id="CHEBI:57692"/>
    </ligand>
</feature>
<dbReference type="AlphaFoldDB" id="A0A4R7J667"/>
<dbReference type="PANTHER" id="PTHR22912">
    <property type="entry name" value="DISULFIDE OXIDOREDUCTASE"/>
    <property type="match status" value="1"/>
</dbReference>
<keyword evidence="8 16" id="KW-0560">Oxidoreductase</keyword>
<feature type="disulfide bond" description="Redox-active" evidence="15">
    <location>
        <begin position="51"/>
        <end position="56"/>
    </location>
</feature>
<comment type="cofactor">
    <cofactor evidence="14 16">
        <name>FAD</name>
        <dbReference type="ChEBI" id="CHEBI:57692"/>
    </cofactor>
    <text evidence="14 16">Binds 1 FAD per subunit.</text>
</comment>
<name>A0A4R7J667_9ACTN</name>
<dbReference type="InterPro" id="IPR036188">
    <property type="entry name" value="FAD/NAD-bd_sf"/>
</dbReference>
<keyword evidence="14" id="KW-0547">Nucleotide-binding</keyword>
<comment type="similarity">
    <text evidence="2 16">Belongs to the class-I pyridine nucleotide-disulfide oxidoreductase family.</text>
</comment>
<evidence type="ECO:0000259" key="18">
    <source>
        <dbReference type="Pfam" id="PF07992"/>
    </source>
</evidence>
<evidence type="ECO:0000313" key="20">
    <source>
        <dbReference type="Proteomes" id="UP000295371"/>
    </source>
</evidence>
<dbReference type="InterPro" id="IPR004099">
    <property type="entry name" value="Pyr_nucl-diS_OxRdtase_dimer"/>
</dbReference>
<evidence type="ECO:0000256" key="2">
    <source>
        <dbReference type="ARBA" id="ARBA00007532"/>
    </source>
</evidence>
<dbReference type="OrthoDB" id="4763248at2"/>
<evidence type="ECO:0000256" key="4">
    <source>
        <dbReference type="ARBA" id="ARBA00016961"/>
    </source>
</evidence>
<protein>
    <recommendedName>
        <fullName evidence="4 16">Dihydrolipoyl dehydrogenase</fullName>
        <ecNumber evidence="3 16">1.8.1.4</ecNumber>
    </recommendedName>
</protein>
<dbReference type="InterPro" id="IPR001100">
    <property type="entry name" value="Pyr_nuc-diS_OxRdtase"/>
</dbReference>
<dbReference type="GO" id="GO:0004148">
    <property type="term" value="F:dihydrolipoyl dehydrogenase (NADH) activity"/>
    <property type="evidence" value="ECO:0007669"/>
    <property type="project" value="UniProtKB-EC"/>
</dbReference>
<comment type="catalytic activity">
    <reaction evidence="12 16">
        <text>N(6)-[(R)-dihydrolipoyl]-L-lysyl-[protein] + NAD(+) = N(6)-[(R)-lipoyl]-L-lysyl-[protein] + NADH + H(+)</text>
        <dbReference type="Rhea" id="RHEA:15045"/>
        <dbReference type="Rhea" id="RHEA-COMP:10474"/>
        <dbReference type="Rhea" id="RHEA-COMP:10475"/>
        <dbReference type="ChEBI" id="CHEBI:15378"/>
        <dbReference type="ChEBI" id="CHEBI:57540"/>
        <dbReference type="ChEBI" id="CHEBI:57945"/>
        <dbReference type="ChEBI" id="CHEBI:83099"/>
        <dbReference type="ChEBI" id="CHEBI:83100"/>
        <dbReference type="EC" id="1.8.1.4"/>
    </reaction>
</comment>
<dbReference type="PRINTS" id="PR00411">
    <property type="entry name" value="PNDRDTASEI"/>
</dbReference>
<dbReference type="NCBIfam" id="TIGR01350">
    <property type="entry name" value="lipoamide_DH"/>
    <property type="match status" value="1"/>
</dbReference>
<dbReference type="PIRSF" id="PIRSF000350">
    <property type="entry name" value="Mercury_reductase_MerA"/>
    <property type="match status" value="1"/>
</dbReference>
<dbReference type="InterPro" id="IPR006258">
    <property type="entry name" value="Lipoamide_DH"/>
</dbReference>
<evidence type="ECO:0000256" key="7">
    <source>
        <dbReference type="ARBA" id="ARBA00022827"/>
    </source>
</evidence>
<dbReference type="Gene3D" id="3.30.390.30">
    <property type="match status" value="1"/>
</dbReference>
<dbReference type="InterPro" id="IPR016156">
    <property type="entry name" value="FAD/NAD-linked_Rdtase_dimer_sf"/>
</dbReference>
<evidence type="ECO:0000256" key="16">
    <source>
        <dbReference type="RuleBase" id="RU003692"/>
    </source>
</evidence>
<keyword evidence="9 14" id="KW-0520">NAD</keyword>
<dbReference type="InterPro" id="IPR050151">
    <property type="entry name" value="Class-I_Pyr_Nuc-Dis_Oxidored"/>
</dbReference>
<feature type="domain" description="Pyridine nucleotide-disulphide oxidoreductase dimerisation" evidence="17">
    <location>
        <begin position="356"/>
        <end position="461"/>
    </location>
</feature>
<organism evidence="19 20">
    <name type="scientific">Naumannella halotolerans</name>
    <dbReference type="NCBI Taxonomy" id="993414"/>
    <lineage>
        <taxon>Bacteria</taxon>
        <taxon>Bacillati</taxon>
        <taxon>Actinomycetota</taxon>
        <taxon>Actinomycetes</taxon>
        <taxon>Propionibacteriales</taxon>
        <taxon>Propionibacteriaceae</taxon>
        <taxon>Naumannella</taxon>
    </lineage>
</organism>
<comment type="caution">
    <text evidence="19">The sequence shown here is derived from an EMBL/GenBank/DDBJ whole genome shotgun (WGS) entry which is preliminary data.</text>
</comment>
<sequence length="474" mass="49199">MSTDAASEDRRSSHDLIVLGAGSGGYACALRAAELGLSVALVEQDKVGGTCLHRGCIPTKAWLHAAEVADTVREADRFGIGAELGAVDAAAIGRYADQVVSRLYKGLAGLIGSRRIENVLGHGVLEAGPETTPVVRVGDRVLQAPSIVLATGSAPRSLPIVPTDSPSVVDSDGLLAATDLPESLIVLGGGVIGTEFASAYASLGVKVTIVEALDRLLAAEEPESSAILERAFRRRRIEVLTGRGVESVGADSDRVEVLIAGGRKVVADRLLVAVGRRPVTEDLGFAEVGIGLDSGFVSTDERLRTTVDGVWAVGDIVRGPQLAHRGFAHGIFVAEEIAHRRGLLPEAPPVVVDASIPRVTYASPEVASVGLGEAAARAAGEVETFTYDLAGNGKSQILRTSGQVKLVRRKDGPVVGIHLVGDRVGELIGEAQLITGWEACPEDVAPLIHAHPTQGEALGEAHLALAGKPLHVHG</sequence>
<dbReference type="Gene3D" id="3.50.50.60">
    <property type="entry name" value="FAD/NAD(P)-binding domain"/>
    <property type="match status" value="2"/>
</dbReference>
<feature type="binding site" evidence="14">
    <location>
        <begin position="188"/>
        <end position="195"/>
    </location>
    <ligand>
        <name>NAD(+)</name>
        <dbReference type="ChEBI" id="CHEBI:57540"/>
    </ligand>
</feature>
<reference evidence="19 20" key="1">
    <citation type="submission" date="2019-03" db="EMBL/GenBank/DDBJ databases">
        <title>Genomic Encyclopedia of Archaeal and Bacterial Type Strains, Phase II (KMG-II): from individual species to whole genera.</title>
        <authorList>
            <person name="Goeker M."/>
        </authorList>
    </citation>
    <scope>NUCLEOTIDE SEQUENCE [LARGE SCALE GENOMIC DNA]</scope>
    <source>
        <strain evidence="19 20">DSM 24323</strain>
    </source>
</reference>
<evidence type="ECO:0000256" key="5">
    <source>
        <dbReference type="ARBA" id="ARBA00022490"/>
    </source>
</evidence>
<evidence type="ECO:0000256" key="3">
    <source>
        <dbReference type="ARBA" id="ARBA00012608"/>
    </source>
</evidence>
<dbReference type="SUPFAM" id="SSF51905">
    <property type="entry name" value="FAD/NAD(P)-binding domain"/>
    <property type="match status" value="1"/>
</dbReference>
<evidence type="ECO:0000256" key="12">
    <source>
        <dbReference type="ARBA" id="ARBA00049187"/>
    </source>
</evidence>
<dbReference type="SUPFAM" id="SSF55424">
    <property type="entry name" value="FAD/NAD-linked reductases, dimerisation (C-terminal) domain"/>
    <property type="match status" value="1"/>
</dbReference>
<accession>A0A4R7J667</accession>
<evidence type="ECO:0000256" key="8">
    <source>
        <dbReference type="ARBA" id="ARBA00023002"/>
    </source>
</evidence>
<feature type="binding site" evidence="14">
    <location>
        <begin position="151"/>
        <end position="153"/>
    </location>
    <ligand>
        <name>FAD</name>
        <dbReference type="ChEBI" id="CHEBI:57692"/>
    </ligand>
</feature>
<dbReference type="InterPro" id="IPR023753">
    <property type="entry name" value="FAD/NAD-binding_dom"/>
</dbReference>
<dbReference type="Proteomes" id="UP000295371">
    <property type="component" value="Unassembled WGS sequence"/>
</dbReference>
<keyword evidence="7 14" id="KW-0274">FAD</keyword>
<dbReference type="Pfam" id="PF02852">
    <property type="entry name" value="Pyr_redox_dim"/>
    <property type="match status" value="1"/>
</dbReference>
<evidence type="ECO:0000256" key="6">
    <source>
        <dbReference type="ARBA" id="ARBA00022630"/>
    </source>
</evidence>
<dbReference type="PANTHER" id="PTHR22912:SF217">
    <property type="entry name" value="DIHYDROLIPOYL DEHYDROGENASE"/>
    <property type="match status" value="1"/>
</dbReference>
<feature type="binding site" evidence="14">
    <location>
        <position position="275"/>
    </location>
    <ligand>
        <name>NAD(+)</name>
        <dbReference type="ChEBI" id="CHEBI:57540"/>
    </ligand>
</feature>
<feature type="domain" description="FAD/NAD(P)-binding" evidence="18">
    <location>
        <begin position="15"/>
        <end position="330"/>
    </location>
</feature>
<dbReference type="RefSeq" id="WP_133753337.1">
    <property type="nucleotide sequence ID" value="NZ_SOAW01000001.1"/>
</dbReference>
<dbReference type="Pfam" id="PF07992">
    <property type="entry name" value="Pyr_redox_2"/>
    <property type="match status" value="1"/>
</dbReference>
<dbReference type="GO" id="GO:0005737">
    <property type="term" value="C:cytoplasm"/>
    <property type="evidence" value="ECO:0007669"/>
    <property type="project" value="UniProtKB-SubCell"/>
</dbReference>
<comment type="subcellular location">
    <subcellularLocation>
        <location evidence="1">Cytoplasm</location>
    </subcellularLocation>
</comment>
<evidence type="ECO:0000256" key="14">
    <source>
        <dbReference type="PIRSR" id="PIRSR000350-3"/>
    </source>
</evidence>
<dbReference type="GO" id="GO:0006103">
    <property type="term" value="P:2-oxoglutarate metabolic process"/>
    <property type="evidence" value="ECO:0007669"/>
    <property type="project" value="TreeGrafter"/>
</dbReference>
<keyword evidence="10" id="KW-1015">Disulfide bond</keyword>
<comment type="miscellaneous">
    <text evidence="16">The active site is a redox-active disulfide bond.</text>
</comment>
<keyword evidence="6 16" id="KW-0285">Flavoprotein</keyword>
<feature type="active site" description="Proton acceptor" evidence="13">
    <location>
        <position position="451"/>
    </location>
</feature>
<dbReference type="EMBL" id="SOAW01000001">
    <property type="protein sequence ID" value="TDT32734.1"/>
    <property type="molecule type" value="Genomic_DNA"/>
</dbReference>